<keyword evidence="1" id="KW-1133">Transmembrane helix</keyword>
<keyword evidence="1" id="KW-0812">Transmembrane</keyword>
<comment type="caution">
    <text evidence="3">The sequence shown here is derived from an EMBL/GenBank/DDBJ whole genome shotgun (WGS) entry which is preliminary data.</text>
</comment>
<feature type="chain" id="PRO_5040970459" description="Protein BatD" evidence="2">
    <location>
        <begin position="27"/>
        <end position="426"/>
    </location>
</feature>
<keyword evidence="1" id="KW-0472">Membrane</keyword>
<dbReference type="AlphaFoldDB" id="A0A9X1XGX9"/>
<evidence type="ECO:0000256" key="1">
    <source>
        <dbReference type="SAM" id="Phobius"/>
    </source>
</evidence>
<dbReference type="Proteomes" id="UP001139559">
    <property type="component" value="Unassembled WGS sequence"/>
</dbReference>
<gene>
    <name evidence="3" type="ORF">KP803_05785</name>
</gene>
<sequence length="426" mass="48902">MTKRLSILRTITALILCLLSSVCVSASNERGYQPQSRVTWDAFWELRTEGVTERERATLWLTITSNSPISGQFSIEPLKVLGLFIEPSDRPSYSHQNRDGQRFYLANYRYDIYPSRAGTFSLPELKVQVTQKEDEYQFTSDSYRVEASAQPREAMGAISTSNYSLSQKVTKTDIMSGGVVTRTITQSAKALPGYLIGQLPPLVFLDQSVELTHGRESHSISDYRGHMTGTKSSNLHYRFVEAGEYQLPAVEVTWWNNAKGSLEVATLPSIDVTVAAPPPPPLKERVEIALFELREQAPIWWYQNQLWVFLMGVSVVLAYWLRAKIEKQIKRIAQRLVLFKQTSVYWFIELMIAALKPQEAWQQAFYSWMRKKNLYSINRLPDQFEYVKEQCHQSGSLSRVGTLRCVAKWEFSLISNRWNLSDINPK</sequence>
<evidence type="ECO:0000313" key="4">
    <source>
        <dbReference type="Proteomes" id="UP001139559"/>
    </source>
</evidence>
<proteinExistence type="predicted"/>
<evidence type="ECO:0008006" key="5">
    <source>
        <dbReference type="Google" id="ProtNLM"/>
    </source>
</evidence>
<keyword evidence="4" id="KW-1185">Reference proteome</keyword>
<protein>
    <recommendedName>
        <fullName evidence="5">Protein BatD</fullName>
    </recommendedName>
</protein>
<reference evidence="3" key="1">
    <citation type="submission" date="2021-11" db="EMBL/GenBank/DDBJ databases">
        <title>Vibrio ZSDE26 sp. nov. and Vibrio ZSDZ34 sp. nov., isolated from coastal seawater in Qingdao.</title>
        <authorList>
            <person name="Zhang P."/>
        </authorList>
    </citation>
    <scope>NUCLEOTIDE SEQUENCE</scope>
    <source>
        <strain evidence="3">ZSDE26</strain>
    </source>
</reference>
<feature type="signal peptide" evidence="2">
    <location>
        <begin position="1"/>
        <end position="26"/>
    </location>
</feature>
<dbReference type="InterPro" id="IPR025738">
    <property type="entry name" value="BatD"/>
</dbReference>
<accession>A0A9X1XGX9</accession>
<organism evidence="3 4">
    <name type="scientific">Vibrio amylolyticus</name>
    <dbReference type="NCBI Taxonomy" id="2847292"/>
    <lineage>
        <taxon>Bacteria</taxon>
        <taxon>Pseudomonadati</taxon>
        <taxon>Pseudomonadota</taxon>
        <taxon>Gammaproteobacteria</taxon>
        <taxon>Vibrionales</taxon>
        <taxon>Vibrionaceae</taxon>
        <taxon>Vibrio</taxon>
    </lineage>
</organism>
<dbReference type="PANTHER" id="PTHR40940">
    <property type="entry name" value="PROTEIN BATD-RELATED"/>
    <property type="match status" value="1"/>
</dbReference>
<dbReference type="RefSeq" id="WP_248007895.1">
    <property type="nucleotide sequence ID" value="NZ_JAJHVV010000003.1"/>
</dbReference>
<name>A0A9X1XGX9_9VIBR</name>
<evidence type="ECO:0000256" key="2">
    <source>
        <dbReference type="SAM" id="SignalP"/>
    </source>
</evidence>
<feature type="transmembrane region" description="Helical" evidence="1">
    <location>
        <begin position="300"/>
        <end position="321"/>
    </location>
</feature>
<dbReference type="PANTHER" id="PTHR40940:SF1">
    <property type="entry name" value="PROTEIN BATD"/>
    <property type="match status" value="1"/>
</dbReference>
<dbReference type="EMBL" id="JAJHVV010000003">
    <property type="protein sequence ID" value="MCK6262784.1"/>
    <property type="molecule type" value="Genomic_DNA"/>
</dbReference>
<evidence type="ECO:0000313" key="3">
    <source>
        <dbReference type="EMBL" id="MCK6262784.1"/>
    </source>
</evidence>
<keyword evidence="2" id="KW-0732">Signal</keyword>